<dbReference type="AlphaFoldDB" id="A0A0P1AZ58"/>
<protein>
    <submittedName>
        <fullName evidence="1">Uncharacterized protein</fullName>
    </submittedName>
</protein>
<dbReference type="Proteomes" id="UP000054928">
    <property type="component" value="Unassembled WGS sequence"/>
</dbReference>
<sequence>MDGNNRVCVVVYKTVCHGSQCLNYRNGLTYQCAAFIRTNNRDCEPPEEGTSADFNSDGSSFLGVTDRVPIVREMTYNGIAANIYSLVNGATKQSYKISFFALRVVA</sequence>
<dbReference type="GeneID" id="36398242"/>
<accession>A0A0P1AZ58</accession>
<evidence type="ECO:0000313" key="1">
    <source>
        <dbReference type="EMBL" id="CEG46586.1"/>
    </source>
</evidence>
<dbReference type="EMBL" id="CCYD01002089">
    <property type="protein sequence ID" value="CEG46586.1"/>
    <property type="molecule type" value="Genomic_DNA"/>
</dbReference>
<organism evidence="1 2">
    <name type="scientific">Plasmopara halstedii</name>
    <name type="common">Downy mildew of sunflower</name>
    <dbReference type="NCBI Taxonomy" id="4781"/>
    <lineage>
        <taxon>Eukaryota</taxon>
        <taxon>Sar</taxon>
        <taxon>Stramenopiles</taxon>
        <taxon>Oomycota</taxon>
        <taxon>Peronosporomycetes</taxon>
        <taxon>Peronosporales</taxon>
        <taxon>Peronosporaceae</taxon>
        <taxon>Plasmopara</taxon>
    </lineage>
</organism>
<keyword evidence="2" id="KW-1185">Reference proteome</keyword>
<proteinExistence type="predicted"/>
<reference evidence="2" key="1">
    <citation type="submission" date="2014-09" db="EMBL/GenBank/DDBJ databases">
        <authorList>
            <person name="Sharma Rahul"/>
            <person name="Thines Marco"/>
        </authorList>
    </citation>
    <scope>NUCLEOTIDE SEQUENCE [LARGE SCALE GENOMIC DNA]</scope>
</reference>
<dbReference type="RefSeq" id="XP_024582955.1">
    <property type="nucleotide sequence ID" value="XM_024717459.1"/>
</dbReference>
<name>A0A0P1AZ58_PLAHL</name>
<evidence type="ECO:0000313" key="2">
    <source>
        <dbReference type="Proteomes" id="UP000054928"/>
    </source>
</evidence>